<proteinExistence type="predicted"/>
<organism evidence="2 3">
    <name type="scientific">Hydrogenibacillus schlegelii</name>
    <name type="common">Bacillus schlegelii</name>
    <dbReference type="NCBI Taxonomy" id="1484"/>
    <lineage>
        <taxon>Bacteria</taxon>
        <taxon>Bacillati</taxon>
        <taxon>Bacillota</taxon>
        <taxon>Bacilli</taxon>
        <taxon>Bacillales</taxon>
        <taxon>Bacillales Family X. Incertae Sedis</taxon>
        <taxon>Hydrogenibacillus</taxon>
    </lineage>
</organism>
<gene>
    <name evidence="2" type="ORF">HSCHL_2415</name>
    <name evidence="1" type="ORF">KM312_10615</name>
</gene>
<evidence type="ECO:0000313" key="3">
    <source>
        <dbReference type="Proteomes" id="UP000244180"/>
    </source>
</evidence>
<name>A0A2T5G9Q8_HYDSH</name>
<evidence type="ECO:0000313" key="1">
    <source>
        <dbReference type="EMBL" id="MBT9283072.1"/>
    </source>
</evidence>
<reference evidence="1" key="2">
    <citation type="journal article" date="2021" name="Microbiology">
        <title>Metagenomic Analysis of the Microbial Community in the Underground Coal Fire Area (Kemerovo Region, Russia) Revealed Predominance of Thermophilic Members of the Phyla Deinococcus-thermus, Aquificae, and Firmicutes.</title>
        <authorList>
            <person name="Kadnikov V."/>
            <person name="Mardanov A.V."/>
            <person name="Beletsky A.V."/>
            <person name="Karnachuk O.V."/>
            <person name="Ravin N.V."/>
        </authorList>
    </citation>
    <scope>NUCLEOTIDE SEQUENCE</scope>
    <source>
        <strain evidence="1">RBS10-49</strain>
    </source>
</reference>
<reference evidence="2 3" key="1">
    <citation type="submission" date="2017-08" db="EMBL/GenBank/DDBJ databases">
        <title>Burning lignite coal seam in the remote Altai Mountains harbors a hydrogen-driven thermophilic microbial community.</title>
        <authorList>
            <person name="Kadnikov V.V."/>
            <person name="Mardanov A.V."/>
            <person name="Ivasenko D."/>
            <person name="Beletsky A.V."/>
            <person name="Karnachuk O.V."/>
            <person name="Ravin N.V."/>
        </authorList>
    </citation>
    <scope>NUCLEOTIDE SEQUENCE [LARGE SCALE GENOMIC DNA]</scope>
    <source>
        <strain evidence="2">AL33</strain>
    </source>
</reference>
<dbReference type="RefSeq" id="WP_245637685.1">
    <property type="nucleotide sequence ID" value="NZ_CBCSAS010000049.1"/>
</dbReference>
<accession>A0A2T5G9Q8</accession>
<evidence type="ECO:0000313" key="2">
    <source>
        <dbReference type="EMBL" id="PTQ52916.1"/>
    </source>
</evidence>
<dbReference type="Proteomes" id="UP000748108">
    <property type="component" value="Unassembled WGS sequence"/>
</dbReference>
<protein>
    <submittedName>
        <fullName evidence="2">Uncharacterized protein</fullName>
    </submittedName>
</protein>
<dbReference type="EMBL" id="PEBV01000019">
    <property type="protein sequence ID" value="PTQ52916.1"/>
    <property type="molecule type" value="Genomic_DNA"/>
</dbReference>
<dbReference type="EMBL" id="JAHHQF010000073">
    <property type="protein sequence ID" value="MBT9283072.1"/>
    <property type="molecule type" value="Genomic_DNA"/>
</dbReference>
<dbReference type="AlphaFoldDB" id="A0A2T5G9Q8"/>
<comment type="caution">
    <text evidence="2">The sequence shown here is derived from an EMBL/GenBank/DDBJ whole genome shotgun (WGS) entry which is preliminary data.</text>
</comment>
<dbReference type="Proteomes" id="UP000244180">
    <property type="component" value="Unassembled WGS sequence"/>
</dbReference>
<sequence>MFRALCTVQPTDRSDVLDLFDRSMLNQESIEALNSFIEASPDACALVAHRHE</sequence>